<evidence type="ECO:0000313" key="3">
    <source>
        <dbReference type="Proteomes" id="UP001597116"/>
    </source>
</evidence>
<reference evidence="3" key="1">
    <citation type="journal article" date="2019" name="Int. J. Syst. Evol. Microbiol.">
        <title>The Global Catalogue of Microorganisms (GCM) 10K type strain sequencing project: providing services to taxonomists for standard genome sequencing and annotation.</title>
        <authorList>
            <consortium name="The Broad Institute Genomics Platform"/>
            <consortium name="The Broad Institute Genome Sequencing Center for Infectious Disease"/>
            <person name="Wu L."/>
            <person name="Ma J."/>
        </authorList>
    </citation>
    <scope>NUCLEOTIDE SEQUENCE [LARGE SCALE GENOMIC DNA]</scope>
    <source>
        <strain evidence="3">CCUG 55608</strain>
    </source>
</reference>
<evidence type="ECO:0000313" key="2">
    <source>
        <dbReference type="EMBL" id="MFD1144237.1"/>
    </source>
</evidence>
<proteinExistence type="predicted"/>
<comment type="caution">
    <text evidence="2">The sequence shown here is derived from an EMBL/GenBank/DDBJ whole genome shotgun (WGS) entry which is preliminary data.</text>
</comment>
<protein>
    <recommendedName>
        <fullName evidence="4">Aerotolerance regulator N-terminal domain-containing protein</fullName>
    </recommendedName>
</protein>
<accession>A0ABW3QCR6</accession>
<dbReference type="RefSeq" id="WP_265988961.1">
    <property type="nucleotide sequence ID" value="NZ_CP110973.1"/>
</dbReference>
<evidence type="ECO:0008006" key="4">
    <source>
        <dbReference type="Google" id="ProtNLM"/>
    </source>
</evidence>
<gene>
    <name evidence="2" type="ORF">ACFQ4C_24135</name>
</gene>
<keyword evidence="3" id="KW-1185">Reference proteome</keyword>
<keyword evidence="1" id="KW-0472">Membrane</keyword>
<evidence type="ECO:0000256" key="1">
    <source>
        <dbReference type="SAM" id="Phobius"/>
    </source>
</evidence>
<organism evidence="2 3">
    <name type="scientific">Larkinella insperata</name>
    <dbReference type="NCBI Taxonomy" id="332158"/>
    <lineage>
        <taxon>Bacteria</taxon>
        <taxon>Pseudomonadati</taxon>
        <taxon>Bacteroidota</taxon>
        <taxon>Cytophagia</taxon>
        <taxon>Cytophagales</taxon>
        <taxon>Spirosomataceae</taxon>
        <taxon>Larkinella</taxon>
    </lineage>
</organism>
<dbReference type="EMBL" id="JBHTLP010000021">
    <property type="protein sequence ID" value="MFD1144237.1"/>
    <property type="molecule type" value="Genomic_DNA"/>
</dbReference>
<keyword evidence="1" id="KW-0812">Transmembrane</keyword>
<feature type="transmembrane region" description="Helical" evidence="1">
    <location>
        <begin position="12"/>
        <end position="30"/>
    </location>
</feature>
<name>A0ABW3QCR6_9BACT</name>
<keyword evidence="1" id="KW-1133">Transmembrane helix</keyword>
<feature type="transmembrane region" description="Helical" evidence="1">
    <location>
        <begin position="42"/>
        <end position="60"/>
    </location>
</feature>
<dbReference type="Proteomes" id="UP001597116">
    <property type="component" value="Unassembled WGS sequence"/>
</dbReference>
<sequence length="550" mass="60878">MSTQFDPADPLDWIIVGALVLVLFNSIRLIAGNQALTLRRKWIRAALHLLLLGVSLAYFLQPKWRVPVDAKPVVIADSKVSADYVNHLRDSLHLPEVIRASAFDQSIRNRLLAGKIDSVILVGSDFSPDVLGQLSRQSLHWIPDDRPDQVRLIRWKAVPRKGELQTVSGTMQSSQEQVLKLRFGSQTLDSLRLKPGFTAFSLQFPVFSQGRTAVELVLNQQTLDTLRFFARKPASVSYQFILESPDFETRTLADWLGKKGYSVQLTSTLSKDITTRVSINRPVTPDVIITDPANATNPLVRKAVAQGKPVLFMNGADPEADCKAINRALGTTWQVKKISNEATVSLSSGVQALPYQFREARHQLPVTGYPVAVQKTNASIGFSLLNETFPLKLSGDSLTYDRIWTAILNELQPASRNNIQLEAPVFSGLQSVIHFNNWPGKPAGVHIGGDTVRLAYSALNGLSAEVAYRFGGAGWQPVQDSLEVYVNPPNNKIGFGTHLISAYVKARSAEENGSRPAGERWLAVEIPNWIWLLLFLGCLTALWIEPKFSI</sequence>